<dbReference type="InterPro" id="IPR047057">
    <property type="entry name" value="MerR_fam"/>
</dbReference>
<organism evidence="7 8">
    <name type="scientific">[Clostridium] leptum</name>
    <dbReference type="NCBI Taxonomy" id="1535"/>
    <lineage>
        <taxon>Bacteria</taxon>
        <taxon>Bacillati</taxon>
        <taxon>Bacillota</taxon>
        <taxon>Clostridia</taxon>
        <taxon>Eubacteriales</taxon>
        <taxon>Oscillospiraceae</taxon>
        <taxon>Oscillospiraceae incertae sedis</taxon>
    </lineage>
</organism>
<reference evidence="7 8" key="1">
    <citation type="submission" date="2018-08" db="EMBL/GenBank/DDBJ databases">
        <title>A genome reference for cultivated species of the human gut microbiota.</title>
        <authorList>
            <person name="Zou Y."/>
            <person name="Xue W."/>
            <person name="Luo G."/>
        </authorList>
    </citation>
    <scope>NUCLEOTIDE SEQUENCE [LARGE SCALE GENOMIC DNA]</scope>
    <source>
        <strain evidence="7 8">AF28-26</strain>
    </source>
</reference>
<dbReference type="InterPro" id="IPR000551">
    <property type="entry name" value="MerR-type_HTH_dom"/>
</dbReference>
<feature type="transmembrane region" description="Helical" evidence="5">
    <location>
        <begin position="215"/>
        <end position="233"/>
    </location>
</feature>
<dbReference type="GO" id="GO:0003700">
    <property type="term" value="F:DNA-binding transcription factor activity"/>
    <property type="evidence" value="ECO:0007669"/>
    <property type="project" value="InterPro"/>
</dbReference>
<evidence type="ECO:0000256" key="4">
    <source>
        <dbReference type="ARBA" id="ARBA00023163"/>
    </source>
</evidence>
<evidence type="ECO:0000256" key="1">
    <source>
        <dbReference type="ARBA" id="ARBA00022491"/>
    </source>
</evidence>
<evidence type="ECO:0000256" key="3">
    <source>
        <dbReference type="ARBA" id="ARBA00023125"/>
    </source>
</evidence>
<dbReference type="CDD" id="cd00592">
    <property type="entry name" value="HTH_MerR-like"/>
    <property type="match status" value="1"/>
</dbReference>
<keyword evidence="4" id="KW-0804">Transcription</keyword>
<evidence type="ECO:0000313" key="8">
    <source>
        <dbReference type="Proteomes" id="UP000284751"/>
    </source>
</evidence>
<proteinExistence type="predicted"/>
<evidence type="ECO:0000313" key="7">
    <source>
        <dbReference type="EMBL" id="RGQ35073.1"/>
    </source>
</evidence>
<dbReference type="Gene3D" id="1.10.1660.10">
    <property type="match status" value="1"/>
</dbReference>
<evidence type="ECO:0000256" key="5">
    <source>
        <dbReference type="SAM" id="Phobius"/>
    </source>
</evidence>
<dbReference type="Proteomes" id="UP000284751">
    <property type="component" value="Unassembled WGS sequence"/>
</dbReference>
<feature type="transmembrane region" description="Helical" evidence="5">
    <location>
        <begin position="192"/>
        <end position="210"/>
    </location>
</feature>
<name>A0A412AUE3_9FIRM</name>
<protein>
    <submittedName>
        <fullName evidence="7">MerR family transcriptional regulator</fullName>
    </submittedName>
</protein>
<dbReference type="Pfam" id="PF13411">
    <property type="entry name" value="MerR_1"/>
    <property type="match status" value="1"/>
</dbReference>
<accession>A0A412AUE3</accession>
<evidence type="ECO:0000256" key="2">
    <source>
        <dbReference type="ARBA" id="ARBA00023015"/>
    </source>
</evidence>
<dbReference type="InterPro" id="IPR009061">
    <property type="entry name" value="DNA-bd_dom_put_sf"/>
</dbReference>
<comment type="caution">
    <text evidence="7">The sequence shown here is derived from an EMBL/GenBank/DDBJ whole genome shotgun (WGS) entry which is preliminary data.</text>
</comment>
<gene>
    <name evidence="7" type="ORF">DWY99_13085</name>
</gene>
<keyword evidence="2" id="KW-0805">Transcription regulation</keyword>
<feature type="domain" description="HTH merR-type" evidence="6">
    <location>
        <begin position="1"/>
        <end position="72"/>
    </location>
</feature>
<evidence type="ECO:0000259" key="6">
    <source>
        <dbReference type="SMART" id="SM00422"/>
    </source>
</evidence>
<dbReference type="PANTHER" id="PTHR30204">
    <property type="entry name" value="REDOX-CYCLING DRUG-SENSING TRANSCRIPTIONAL ACTIVATOR SOXR"/>
    <property type="match status" value="1"/>
</dbReference>
<dbReference type="SUPFAM" id="SSF46955">
    <property type="entry name" value="Putative DNA-binding domain"/>
    <property type="match status" value="1"/>
</dbReference>
<keyword evidence="5" id="KW-0472">Membrane</keyword>
<feature type="transmembrane region" description="Helical" evidence="5">
    <location>
        <begin position="167"/>
        <end position="186"/>
    </location>
</feature>
<dbReference type="PANTHER" id="PTHR30204:SF69">
    <property type="entry name" value="MERR-FAMILY TRANSCRIPTIONAL REGULATOR"/>
    <property type="match status" value="1"/>
</dbReference>
<keyword evidence="5" id="KW-0812">Transmembrane</keyword>
<dbReference type="EMBL" id="QRTC01000073">
    <property type="protein sequence ID" value="RGQ35073.1"/>
    <property type="molecule type" value="Genomic_DNA"/>
</dbReference>
<sequence>MKMKQVCQLTGLTERTVRFYVEKELCAPETRWMDQRKYYDFSKENVEELRQAAELRKAYFSIQAIQTMRSSPERIPEILKTYRQGLAADEAHKRKLLDVMEQMDVEQIGSVAALANKLERVSVALSLPQADLAPEFGRLDGLSREEKEEAYQEYQQRRKRDEKIGKFVVFGIAGLNAAGSLASWIVRADFTYLFTFLVQAGFSIALCCGVRWVRWLFVTGGVIGAASTFLLLIQAADIGGMPAWFFAYGIFVLLVSVLTGILLAWYRPVKEFFYQKKNG</sequence>
<dbReference type="SMART" id="SM00422">
    <property type="entry name" value="HTH_MERR"/>
    <property type="match status" value="1"/>
</dbReference>
<dbReference type="AlphaFoldDB" id="A0A412AUE3"/>
<feature type="transmembrane region" description="Helical" evidence="5">
    <location>
        <begin position="245"/>
        <end position="266"/>
    </location>
</feature>
<keyword evidence="3" id="KW-0238">DNA-binding</keyword>
<keyword evidence="5" id="KW-1133">Transmembrane helix</keyword>
<keyword evidence="1" id="KW-0678">Repressor</keyword>
<dbReference type="GO" id="GO:0003677">
    <property type="term" value="F:DNA binding"/>
    <property type="evidence" value="ECO:0007669"/>
    <property type="project" value="UniProtKB-KW"/>
</dbReference>